<evidence type="ECO:0000313" key="2">
    <source>
        <dbReference type="Proteomes" id="UP000035350"/>
    </source>
</evidence>
<gene>
    <name evidence="1" type="ORF">B4147_1120</name>
</gene>
<name>A0A0G8CNR7_9BACI</name>
<dbReference type="InterPro" id="IPR038735">
    <property type="entry name" value="MSMEG_1276-like_NTP-PPase_dom"/>
</dbReference>
<comment type="caution">
    <text evidence="1">The sequence shown here is derived from an EMBL/GenBank/DDBJ whole genome shotgun (WGS) entry which is preliminary data.</text>
</comment>
<evidence type="ECO:0008006" key="3">
    <source>
        <dbReference type="Google" id="ProtNLM"/>
    </source>
</evidence>
<dbReference type="PATRIC" id="fig|1396.433.peg.172"/>
<dbReference type="CDD" id="cd11532">
    <property type="entry name" value="NTP-PPase_COG4997"/>
    <property type="match status" value="1"/>
</dbReference>
<reference evidence="2" key="2">
    <citation type="submission" date="2015-04" db="EMBL/GenBank/DDBJ databases">
        <title>Draft Genome Sequences of Eight Spore-Forming Food Isolates of Bacillus cereus Genome sequencing.</title>
        <authorList>
            <person name="Krawcyk A.O."/>
            <person name="de Jong A."/>
            <person name="Eijlander R.T."/>
            <person name="Berendsen E.M."/>
            <person name="Holsappel S."/>
            <person name="Wells-Bennik M."/>
            <person name="Kuipers O.P."/>
        </authorList>
    </citation>
    <scope>NUCLEOTIDE SEQUENCE [LARGE SCALE GENOMIC DNA]</scope>
    <source>
        <strain evidence="2">B4147</strain>
    </source>
</reference>
<accession>A0A0G8CNR7</accession>
<sequence>MMSAYNKLVRDRVPEKILRSGKTYTAQKLTGQAYIQALAKIGTEEIREFTSMKEREHALDSLADALEVIISLARAEGATIEDVERLRKQKEIERGGFERGIYLLDVSEE</sequence>
<organism evidence="1 2">
    <name type="scientific">Bacillus wiedmannii</name>
    <dbReference type="NCBI Taxonomy" id="1890302"/>
    <lineage>
        <taxon>Bacteria</taxon>
        <taxon>Bacillati</taxon>
        <taxon>Bacillota</taxon>
        <taxon>Bacilli</taxon>
        <taxon>Bacillales</taxon>
        <taxon>Bacillaceae</taxon>
        <taxon>Bacillus</taxon>
        <taxon>Bacillus cereus group</taxon>
    </lineage>
</organism>
<evidence type="ECO:0000313" key="1">
    <source>
        <dbReference type="EMBL" id="KLA01453.1"/>
    </source>
</evidence>
<protein>
    <recommendedName>
        <fullName evidence="3">Phosphoribosyl-ATP pyrophosphohydrolase</fullName>
    </recommendedName>
</protein>
<dbReference type="Proteomes" id="UP000035350">
    <property type="component" value="Unassembled WGS sequence"/>
</dbReference>
<dbReference type="AlphaFoldDB" id="A0A0G8CNR7"/>
<proteinExistence type="predicted"/>
<dbReference type="EMBL" id="LCYN01000001">
    <property type="protein sequence ID" value="KLA01453.1"/>
    <property type="molecule type" value="Genomic_DNA"/>
</dbReference>
<reference evidence="1 2" key="1">
    <citation type="journal article" date="2015" name="Genome Announc.">
        <title>Next-Generation Whole-Genome Sequencing of Eight Strains of Bacillus cereus, Isolated from Food.</title>
        <authorList>
            <person name="Krawczyk A.O."/>
            <person name="de Jong A."/>
            <person name="Eijlander R.T."/>
            <person name="Berendsen E.M."/>
            <person name="Holsappel S."/>
            <person name="Wells-Bennik M.H."/>
            <person name="Kuipers O.P."/>
        </authorList>
    </citation>
    <scope>NUCLEOTIDE SEQUENCE [LARGE SCALE GENOMIC DNA]</scope>
    <source>
        <strain evidence="1 2">B4147</strain>
    </source>
</reference>